<feature type="binding site" evidence="12">
    <location>
        <position position="90"/>
    </location>
    <ligand>
        <name>[4Fe-4S] cluster</name>
        <dbReference type="ChEBI" id="CHEBI:49883"/>
        <label>1</label>
    </ligand>
</feature>
<keyword evidence="8 12" id="KW-0411">Iron-sulfur</keyword>
<keyword evidence="1 12" id="KW-1003">Cell membrane</keyword>
<dbReference type="GO" id="GO:0048038">
    <property type="term" value="F:quinone binding"/>
    <property type="evidence" value="ECO:0007669"/>
    <property type="project" value="UniProtKB-KW"/>
</dbReference>
<evidence type="ECO:0000259" key="13">
    <source>
        <dbReference type="PROSITE" id="PS51379"/>
    </source>
</evidence>
<comment type="subcellular location">
    <subcellularLocation>
        <location evidence="12">Cell membrane</location>
        <topology evidence="12">Peripheral membrane protein</topology>
    </subcellularLocation>
</comment>
<feature type="binding site" evidence="12">
    <location>
        <position position="97"/>
    </location>
    <ligand>
        <name>[4Fe-4S] cluster</name>
        <dbReference type="ChEBI" id="CHEBI:49883"/>
        <label>2</label>
    </ligand>
</feature>
<comment type="similarity">
    <text evidence="12">Belongs to the complex I 23 kDa subunit family.</text>
</comment>
<feature type="domain" description="4Fe-4S ferredoxin-type" evidence="13">
    <location>
        <begin position="78"/>
        <end position="107"/>
    </location>
</feature>
<keyword evidence="11 12" id="KW-0472">Membrane</keyword>
<keyword evidence="15" id="KW-1185">Reference proteome</keyword>
<keyword evidence="3 12" id="KW-0874">Quinone</keyword>
<dbReference type="PANTHER" id="PTHR10849">
    <property type="entry name" value="NADH DEHYDROGENASE UBIQUINONE IRON-SULFUR PROTEIN 8, MITOCHONDRIAL"/>
    <property type="match status" value="1"/>
</dbReference>
<keyword evidence="2 12" id="KW-0004">4Fe-4S</keyword>
<dbReference type="SUPFAM" id="SSF46548">
    <property type="entry name" value="alpha-helical ferredoxin"/>
    <property type="match status" value="1"/>
</dbReference>
<dbReference type="GO" id="GO:0005886">
    <property type="term" value="C:plasma membrane"/>
    <property type="evidence" value="ECO:0007669"/>
    <property type="project" value="UniProtKB-SubCell"/>
</dbReference>
<feature type="binding site" evidence="12">
    <location>
        <position position="130"/>
    </location>
    <ligand>
        <name>[4Fe-4S] cluster</name>
        <dbReference type="ChEBI" id="CHEBI:49883"/>
        <label>2</label>
    </ligand>
</feature>
<dbReference type="Proteomes" id="UP000267841">
    <property type="component" value="Unassembled WGS sequence"/>
</dbReference>
<dbReference type="GO" id="GO:0005506">
    <property type="term" value="F:iron ion binding"/>
    <property type="evidence" value="ECO:0007669"/>
    <property type="project" value="UniProtKB-UniRule"/>
</dbReference>
<evidence type="ECO:0000256" key="3">
    <source>
        <dbReference type="ARBA" id="ARBA00022719"/>
    </source>
</evidence>
<name>A0A497XRA8_9AQUI</name>
<feature type="domain" description="4Fe-4S ferredoxin-type" evidence="13">
    <location>
        <begin position="118"/>
        <end position="147"/>
    </location>
</feature>
<feature type="binding site" evidence="12">
    <location>
        <position position="127"/>
    </location>
    <ligand>
        <name>[4Fe-4S] cluster</name>
        <dbReference type="ChEBI" id="CHEBI:49883"/>
        <label>2</label>
    </ligand>
</feature>
<dbReference type="InterPro" id="IPR017896">
    <property type="entry name" value="4Fe4S_Fe-S-bd"/>
</dbReference>
<comment type="subunit">
    <text evidence="12">NDH-1 is composed of 14 different subunits. Subunits NuoA, H, J, K, L, M, N constitute the membrane sector of the complex.</text>
</comment>
<keyword evidence="6 12" id="KW-1278">Translocase</keyword>
<dbReference type="PROSITE" id="PS51379">
    <property type="entry name" value="4FE4S_FER_2"/>
    <property type="match status" value="2"/>
</dbReference>
<comment type="cofactor">
    <cofactor evidence="12">
        <name>[4Fe-4S] cluster</name>
        <dbReference type="ChEBI" id="CHEBI:49883"/>
    </cofactor>
    <text evidence="12">Binds 2 [4Fe-4S] clusters per subunit.</text>
</comment>
<evidence type="ECO:0000256" key="1">
    <source>
        <dbReference type="ARBA" id="ARBA00022475"/>
    </source>
</evidence>
<comment type="caution">
    <text evidence="14">The sequence shown here is derived from an EMBL/GenBank/DDBJ whole genome shotgun (WGS) entry which is preliminary data.</text>
</comment>
<feature type="binding site" evidence="12">
    <location>
        <position position="137"/>
    </location>
    <ligand>
        <name>[4Fe-4S] cluster</name>
        <dbReference type="ChEBI" id="CHEBI:49883"/>
        <label>1</label>
    </ligand>
</feature>
<keyword evidence="9 12" id="KW-0520">NAD</keyword>
<keyword evidence="4 12" id="KW-0479">Metal-binding</keyword>
<dbReference type="EC" id="7.1.1.-" evidence="12"/>
<dbReference type="RefSeq" id="WP_121012924.1">
    <property type="nucleotide sequence ID" value="NZ_RCCJ01000001.1"/>
</dbReference>
<evidence type="ECO:0000256" key="7">
    <source>
        <dbReference type="ARBA" id="ARBA00023004"/>
    </source>
</evidence>
<evidence type="ECO:0000256" key="11">
    <source>
        <dbReference type="ARBA" id="ARBA00023136"/>
    </source>
</evidence>
<dbReference type="HAMAP" id="MF_01351">
    <property type="entry name" value="NDH1_NuoI"/>
    <property type="match status" value="1"/>
</dbReference>
<sequence length="201" mass="23297">MKIKRLGRKDYLSIAEAIFFIDFLKGLSVTLRNLFRKPITTEYPSEKLTPPKRFRGAHGHFVWDGTEPDSLRAIEKFMSYERGKSRCVACYMCQTACPMPTLFRIEAVQMPDGSKKVTRFDMNLLNCLFCGLCVDACPVGCLTMTDLYELAGYSRRDEVLRIDRLEKFGVDFSQRRGAEPDRIWPNDKEREKLWGKIEWSG</sequence>
<dbReference type="InterPro" id="IPR010226">
    <property type="entry name" value="NADH_quinone_OxRdtase_chainI"/>
</dbReference>
<evidence type="ECO:0000313" key="15">
    <source>
        <dbReference type="Proteomes" id="UP000267841"/>
    </source>
</evidence>
<dbReference type="OrthoDB" id="9798098at2"/>
<evidence type="ECO:0000256" key="2">
    <source>
        <dbReference type="ARBA" id="ARBA00022485"/>
    </source>
</evidence>
<evidence type="ECO:0000256" key="4">
    <source>
        <dbReference type="ARBA" id="ARBA00022723"/>
    </source>
</evidence>
<comment type="catalytic activity">
    <reaction evidence="12">
        <text>a quinone + NADH + 5 H(+)(in) = a quinol + NAD(+) + 4 H(+)(out)</text>
        <dbReference type="Rhea" id="RHEA:57888"/>
        <dbReference type="ChEBI" id="CHEBI:15378"/>
        <dbReference type="ChEBI" id="CHEBI:24646"/>
        <dbReference type="ChEBI" id="CHEBI:57540"/>
        <dbReference type="ChEBI" id="CHEBI:57945"/>
        <dbReference type="ChEBI" id="CHEBI:132124"/>
    </reaction>
</comment>
<dbReference type="Gene3D" id="3.30.70.3270">
    <property type="match status" value="1"/>
</dbReference>
<dbReference type="InterPro" id="IPR017900">
    <property type="entry name" value="4Fe4S_Fe_S_CS"/>
</dbReference>
<evidence type="ECO:0000313" key="14">
    <source>
        <dbReference type="EMBL" id="RLJ71496.1"/>
    </source>
</evidence>
<organism evidence="14 15">
    <name type="scientific">Hydrogenivirga caldilitoris</name>
    <dbReference type="NCBI Taxonomy" id="246264"/>
    <lineage>
        <taxon>Bacteria</taxon>
        <taxon>Pseudomonadati</taxon>
        <taxon>Aquificota</taxon>
        <taxon>Aquificia</taxon>
        <taxon>Aquificales</taxon>
        <taxon>Aquificaceae</taxon>
        <taxon>Hydrogenivirga</taxon>
    </lineage>
</organism>
<protein>
    <recommendedName>
        <fullName evidence="12">NADH-quinone oxidoreductase subunit I</fullName>
        <ecNumber evidence="12">7.1.1.-</ecNumber>
    </recommendedName>
    <alternativeName>
        <fullName evidence="12">NADH dehydrogenase I subunit I</fullName>
    </alternativeName>
    <alternativeName>
        <fullName evidence="12">NDH-1 subunit I</fullName>
    </alternativeName>
</protein>
<comment type="function">
    <text evidence="12">NDH-1 shuttles electrons from NADH, via FMN and iron-sulfur (Fe-S) centers, to quinones in the respiratory chain. The immediate electron acceptor for the enzyme in this species is believed to be ubiquinone. Couples the redox reaction to proton translocation (for every two electrons transferred, four hydrogen ions are translocated across the cytoplasmic membrane), and thus conserves the redox energy in a proton gradient.</text>
</comment>
<evidence type="ECO:0000256" key="8">
    <source>
        <dbReference type="ARBA" id="ARBA00023014"/>
    </source>
</evidence>
<keyword evidence="7 12" id="KW-0408">Iron</keyword>
<dbReference type="GO" id="GO:0050136">
    <property type="term" value="F:NADH dehydrogenase (quinone) (non-electrogenic) activity"/>
    <property type="evidence" value="ECO:0007669"/>
    <property type="project" value="UniProtKB-UniRule"/>
</dbReference>
<dbReference type="GO" id="GO:0051539">
    <property type="term" value="F:4 iron, 4 sulfur cluster binding"/>
    <property type="evidence" value="ECO:0007669"/>
    <property type="project" value="UniProtKB-KW"/>
</dbReference>
<feature type="binding site" evidence="12">
    <location>
        <position position="133"/>
    </location>
    <ligand>
        <name>[4Fe-4S] cluster</name>
        <dbReference type="ChEBI" id="CHEBI:49883"/>
        <label>2</label>
    </ligand>
</feature>
<gene>
    <name evidence="12" type="primary">nuoI</name>
    <name evidence="14" type="ORF">BCF55_1798</name>
</gene>
<proteinExistence type="inferred from homology"/>
<evidence type="ECO:0000256" key="5">
    <source>
        <dbReference type="ARBA" id="ARBA00022737"/>
    </source>
</evidence>
<evidence type="ECO:0000256" key="6">
    <source>
        <dbReference type="ARBA" id="ARBA00022967"/>
    </source>
</evidence>
<dbReference type="Pfam" id="PF13237">
    <property type="entry name" value="Fer4_10"/>
    <property type="match status" value="1"/>
</dbReference>
<keyword evidence="5" id="KW-0677">Repeat</keyword>
<evidence type="ECO:0000256" key="9">
    <source>
        <dbReference type="ARBA" id="ARBA00023027"/>
    </source>
</evidence>
<evidence type="ECO:0000256" key="10">
    <source>
        <dbReference type="ARBA" id="ARBA00023075"/>
    </source>
</evidence>
<feature type="binding site" evidence="12">
    <location>
        <position position="93"/>
    </location>
    <ligand>
        <name>[4Fe-4S] cluster</name>
        <dbReference type="ChEBI" id="CHEBI:49883"/>
        <label>1</label>
    </ligand>
</feature>
<dbReference type="PROSITE" id="PS00198">
    <property type="entry name" value="4FE4S_FER_1"/>
    <property type="match status" value="1"/>
</dbReference>
<reference evidence="14 15" key="1">
    <citation type="submission" date="2018-10" db="EMBL/GenBank/DDBJ databases">
        <title>Genomic Encyclopedia of Archaeal and Bacterial Type Strains, Phase II (KMG-II): from individual species to whole genera.</title>
        <authorList>
            <person name="Goeker M."/>
        </authorList>
    </citation>
    <scope>NUCLEOTIDE SEQUENCE [LARGE SCALE GENOMIC DNA]</scope>
    <source>
        <strain evidence="14 15">DSM 16510</strain>
    </source>
</reference>
<keyword evidence="10 12" id="KW-0830">Ubiquinone</keyword>
<evidence type="ECO:0000256" key="12">
    <source>
        <dbReference type="HAMAP-Rule" id="MF_01351"/>
    </source>
</evidence>
<accession>A0A497XRA8</accession>
<dbReference type="EMBL" id="RCCJ01000001">
    <property type="protein sequence ID" value="RLJ71496.1"/>
    <property type="molecule type" value="Genomic_DNA"/>
</dbReference>
<dbReference type="PANTHER" id="PTHR10849:SF24">
    <property type="entry name" value="NADH-QUINONE OXIDOREDUCTASE SUBUNIT I 2"/>
    <property type="match status" value="1"/>
</dbReference>
<dbReference type="AlphaFoldDB" id="A0A497XRA8"/>
<feature type="binding site" evidence="12">
    <location>
        <position position="87"/>
    </location>
    <ligand>
        <name>[4Fe-4S] cluster</name>
        <dbReference type="ChEBI" id="CHEBI:49883"/>
        <label>1</label>
    </ligand>
</feature>